<evidence type="ECO:0000256" key="9">
    <source>
        <dbReference type="ARBA" id="ARBA00023012"/>
    </source>
</evidence>
<evidence type="ECO:0000259" key="15">
    <source>
        <dbReference type="PROSITE" id="PS50109"/>
    </source>
</evidence>
<evidence type="ECO:0000256" key="11">
    <source>
        <dbReference type="ARBA" id="ARBA00023306"/>
    </source>
</evidence>
<dbReference type="PANTHER" id="PTHR43047">
    <property type="entry name" value="TWO-COMPONENT HISTIDINE PROTEIN KINASE"/>
    <property type="match status" value="1"/>
</dbReference>
<dbReference type="GO" id="GO:0005886">
    <property type="term" value="C:plasma membrane"/>
    <property type="evidence" value="ECO:0007669"/>
    <property type="project" value="TreeGrafter"/>
</dbReference>
<dbReference type="SUPFAM" id="SSF52172">
    <property type="entry name" value="CheY-like"/>
    <property type="match status" value="1"/>
</dbReference>
<dbReference type="SUPFAM" id="SSF53850">
    <property type="entry name" value="Periplasmic binding protein-like II"/>
    <property type="match status" value="1"/>
</dbReference>
<dbReference type="CDD" id="cd01007">
    <property type="entry name" value="PBP2_BvgS_HisK_like"/>
    <property type="match status" value="1"/>
</dbReference>
<evidence type="ECO:0000256" key="13">
    <source>
        <dbReference type="SAM" id="Coils"/>
    </source>
</evidence>
<dbReference type="InterPro" id="IPR005467">
    <property type="entry name" value="His_kinase_dom"/>
</dbReference>
<dbReference type="SMART" id="SM00387">
    <property type="entry name" value="HATPase_c"/>
    <property type="match status" value="1"/>
</dbReference>
<dbReference type="EC" id="2.7.13.3" evidence="3"/>
<dbReference type="Gene3D" id="1.10.287.130">
    <property type="match status" value="1"/>
</dbReference>
<keyword evidence="8" id="KW-0067">ATP-binding</keyword>
<evidence type="ECO:0000313" key="19">
    <source>
        <dbReference type="Proteomes" id="UP000195667"/>
    </source>
</evidence>
<feature type="domain" description="Response regulatory" evidence="16">
    <location>
        <begin position="909"/>
        <end position="1022"/>
    </location>
</feature>
<dbReference type="PANTHER" id="PTHR43047:SF72">
    <property type="entry name" value="OSMOSENSING HISTIDINE PROTEIN KINASE SLN1"/>
    <property type="match status" value="1"/>
</dbReference>
<dbReference type="InterPro" id="IPR013655">
    <property type="entry name" value="PAS_fold_3"/>
</dbReference>
<dbReference type="Gene3D" id="3.30.450.20">
    <property type="entry name" value="PAS domain"/>
    <property type="match status" value="1"/>
</dbReference>
<dbReference type="Pfam" id="PF02518">
    <property type="entry name" value="HATPase_c"/>
    <property type="match status" value="1"/>
</dbReference>
<keyword evidence="9" id="KW-0902">Two-component regulatory system</keyword>
<dbReference type="InterPro" id="IPR001789">
    <property type="entry name" value="Sig_transdc_resp-reg_receiver"/>
</dbReference>
<evidence type="ECO:0000256" key="3">
    <source>
        <dbReference type="ARBA" id="ARBA00012438"/>
    </source>
</evidence>
<keyword evidence="10 14" id="KW-0472">Membrane</keyword>
<dbReference type="InterPro" id="IPR011006">
    <property type="entry name" value="CheY-like_superfamily"/>
</dbReference>
<dbReference type="InterPro" id="IPR004358">
    <property type="entry name" value="Sig_transdc_His_kin-like_C"/>
</dbReference>
<dbReference type="SMART" id="SM00448">
    <property type="entry name" value="REC"/>
    <property type="match status" value="1"/>
</dbReference>
<evidence type="ECO:0000256" key="2">
    <source>
        <dbReference type="ARBA" id="ARBA00004370"/>
    </source>
</evidence>
<keyword evidence="19" id="KW-1185">Reference proteome</keyword>
<evidence type="ECO:0000256" key="14">
    <source>
        <dbReference type="SAM" id="Phobius"/>
    </source>
</evidence>
<dbReference type="GO" id="GO:0005524">
    <property type="term" value="F:ATP binding"/>
    <property type="evidence" value="ECO:0007669"/>
    <property type="project" value="UniProtKB-KW"/>
</dbReference>
<dbReference type="Proteomes" id="UP000195667">
    <property type="component" value="Unassembled WGS sequence"/>
</dbReference>
<keyword evidence="7" id="KW-0418">Kinase</keyword>
<dbReference type="AlphaFoldDB" id="A0A1R4HGE3"/>
<dbReference type="SUPFAM" id="SSF47384">
    <property type="entry name" value="Homodimeric domain of signal transducing histidine kinase"/>
    <property type="match status" value="1"/>
</dbReference>
<evidence type="ECO:0000256" key="6">
    <source>
        <dbReference type="ARBA" id="ARBA00022741"/>
    </source>
</evidence>
<dbReference type="InterPro" id="IPR003594">
    <property type="entry name" value="HATPase_dom"/>
</dbReference>
<dbReference type="PROSITE" id="PS50113">
    <property type="entry name" value="PAC"/>
    <property type="match status" value="1"/>
</dbReference>
<gene>
    <name evidence="18" type="ORF">CRENPOLYSF1_670028</name>
</gene>
<dbReference type="CDD" id="cd00082">
    <property type="entry name" value="HisKA"/>
    <property type="match status" value="1"/>
</dbReference>
<dbReference type="PRINTS" id="PR00344">
    <property type="entry name" value="BCTRLSENSOR"/>
</dbReference>
<keyword evidence="4 12" id="KW-0597">Phosphoprotein</keyword>
<dbReference type="InterPro" id="IPR003661">
    <property type="entry name" value="HisK_dim/P_dom"/>
</dbReference>
<proteinExistence type="predicted"/>
<keyword evidence="13" id="KW-0175">Coiled coil</keyword>
<dbReference type="CDD" id="cd17546">
    <property type="entry name" value="REC_hyHK_CKI1_RcsC-like"/>
    <property type="match status" value="1"/>
</dbReference>
<feature type="domain" description="Histidine kinase" evidence="15">
    <location>
        <begin position="663"/>
        <end position="884"/>
    </location>
</feature>
<keyword evidence="14" id="KW-0812">Transmembrane</keyword>
<dbReference type="Gene3D" id="2.10.70.100">
    <property type="match status" value="1"/>
</dbReference>
<dbReference type="Pfam" id="PF00072">
    <property type="entry name" value="Response_reg"/>
    <property type="match status" value="1"/>
</dbReference>
<evidence type="ECO:0000256" key="7">
    <source>
        <dbReference type="ARBA" id="ARBA00022777"/>
    </source>
</evidence>
<accession>A0A1R4HGE3</accession>
<dbReference type="FunFam" id="1.10.287.130:FF:000038">
    <property type="entry name" value="Sensory transduction histidine kinase"/>
    <property type="match status" value="1"/>
</dbReference>
<dbReference type="SUPFAM" id="SSF55874">
    <property type="entry name" value="ATPase domain of HSP90 chaperone/DNA topoisomerase II/histidine kinase"/>
    <property type="match status" value="1"/>
</dbReference>
<sequence>MGIFLNQSILVCFKCILVLVVTLLSSGLASSNTTKPSPLYLSVNSNLKNFLDFDEQARLQKPSSRVIHEVLPDKRVEETNLSETKAIDDKAPTLQTHFKSCQPLLRCIFIPQSILGSALKSVMTDITAVATPHRATQKKSHPQPGQLETFVTEVFVVSKQTIYTVVGVLSDMHDVIKDYIVDHFNAFVAVLPDDFHLVGTELRRGQPMVATMFQNLLNTISGVKNPHKKSIVNRRSATIASVVVSKHEKKWLQQHPVVRFAGDPNWLPYEGFDNQGRYIGIVAEHLKLIEQMLGIKINIVQTRSWRESLEKLEKGEVDVLSKTIETTLMPQLTFTHSYVTSPIVIVMRSDADYVDNVEQIKHLKLAIFKNYRDVTYPAIRFSVVNNVPDGLTAVSTGKFDALFCTLAQASYDIAELGINNVRIVGKTEFKTELGFAMTQEFAPLVPLFNRALSTISQSEKQKIRDAWGKDRFVEKVNYVLIAQIVACFLVILTLIFYWIRRLINEISRRKKSEQEVVLLNERFALAAEAVSLGVWELKWDEQPSFIFDDKMFDIVGIIKKPQVLFEEWLSKIHVDDHALIYQSLAKMQKHGGQDHIEYRIMQADGGIRTVYSGARLVKDDNEDIRITGVNWDITERKKIESALEKAKEQAEQANRAKSEFLSSMSHEIRTPMNAIIGFTELLNEQIKEHKLKSFVQTIQSAGHNLLTLVNDILDLSKIEAGKMNIEKKPCNPHDLFTDLSNIFMMGVREKKLDFILDIDAEMPKNLLLDTTRLRQIFFNLIANAIKFTEVGYVRIKVSVNNRRDTQLDFCVSVEDTGIGIPDDQQNVIFQEFEQSHGQDIRKYGGTGLGLSISKALTEMMGGEISLVSIVGKGSIFTVNLYDVEISSEIIQPLSESILQHEQVRFHPAVILIVDDVAHNRRLLKENFSETGLVILEAENGLDAVLLARNKKIDLILMDIRMPVMDGYQAAATIKSFSAIPIVALTASVMVDQFERLRSENFDGYLRKPVLKTELMGELLRFLLFDCQESILAISSAITLSSEEEACLPEVLEKLEELSSECLRCAKNNNISDVTRFAERIFAIGQQYQFPLVVNYAAQLNMYIDCFDIISIKDSLNGYSKLLTKLWEYRAYEV</sequence>
<dbReference type="InterPro" id="IPR000700">
    <property type="entry name" value="PAS-assoc_C"/>
</dbReference>
<dbReference type="GO" id="GO:0009927">
    <property type="term" value="F:histidine phosphotransfer kinase activity"/>
    <property type="evidence" value="ECO:0007669"/>
    <property type="project" value="TreeGrafter"/>
</dbReference>
<evidence type="ECO:0000259" key="17">
    <source>
        <dbReference type="PROSITE" id="PS50113"/>
    </source>
</evidence>
<dbReference type="InterPro" id="IPR036890">
    <property type="entry name" value="HATPase_C_sf"/>
</dbReference>
<protein>
    <recommendedName>
        <fullName evidence="3">histidine kinase</fullName>
        <ecNumber evidence="3">2.7.13.3</ecNumber>
    </recommendedName>
</protein>
<feature type="modified residue" description="4-aspartylphosphate" evidence="12">
    <location>
        <position position="958"/>
    </location>
</feature>
<evidence type="ECO:0000313" key="18">
    <source>
        <dbReference type="EMBL" id="SJM95295.1"/>
    </source>
</evidence>
<dbReference type="FunFam" id="3.30.565.10:FF:000010">
    <property type="entry name" value="Sensor histidine kinase RcsC"/>
    <property type="match status" value="1"/>
</dbReference>
<keyword evidence="14" id="KW-1133">Transmembrane helix</keyword>
<evidence type="ECO:0000256" key="10">
    <source>
        <dbReference type="ARBA" id="ARBA00023136"/>
    </source>
</evidence>
<feature type="coiled-coil region" evidence="13">
    <location>
        <begin position="636"/>
        <end position="663"/>
    </location>
</feature>
<dbReference type="SMART" id="SM00086">
    <property type="entry name" value="PAC"/>
    <property type="match status" value="1"/>
</dbReference>
<organism evidence="18 19">
    <name type="scientific">Crenothrix polyspora</name>
    <dbReference type="NCBI Taxonomy" id="360316"/>
    <lineage>
        <taxon>Bacteria</taxon>
        <taxon>Pseudomonadati</taxon>
        <taxon>Pseudomonadota</taxon>
        <taxon>Gammaproteobacteria</taxon>
        <taxon>Methylococcales</taxon>
        <taxon>Crenotrichaceae</taxon>
        <taxon>Crenothrix</taxon>
    </lineage>
</organism>
<dbReference type="InterPro" id="IPR036097">
    <property type="entry name" value="HisK_dim/P_sf"/>
</dbReference>
<comment type="subcellular location">
    <subcellularLocation>
        <location evidence="2">Membrane</location>
    </subcellularLocation>
</comment>
<evidence type="ECO:0000256" key="5">
    <source>
        <dbReference type="ARBA" id="ARBA00022679"/>
    </source>
</evidence>
<dbReference type="Pfam" id="PF00512">
    <property type="entry name" value="HisKA"/>
    <property type="match status" value="1"/>
</dbReference>
<dbReference type="Gene3D" id="3.40.190.10">
    <property type="entry name" value="Periplasmic binding protein-like II"/>
    <property type="match status" value="2"/>
</dbReference>
<keyword evidence="5 18" id="KW-0808">Transferase</keyword>
<evidence type="ECO:0000256" key="12">
    <source>
        <dbReference type="PROSITE-ProRule" id="PRU00169"/>
    </source>
</evidence>
<keyword evidence="6" id="KW-0547">Nucleotide-binding</keyword>
<dbReference type="CDD" id="cd16922">
    <property type="entry name" value="HATPase_EvgS-ArcB-TorS-like"/>
    <property type="match status" value="1"/>
</dbReference>
<dbReference type="InterPro" id="IPR001638">
    <property type="entry name" value="Solute-binding_3/MltF_N"/>
</dbReference>
<dbReference type="InterPro" id="IPR035965">
    <property type="entry name" value="PAS-like_dom_sf"/>
</dbReference>
<dbReference type="PROSITE" id="PS50110">
    <property type="entry name" value="RESPONSE_REGULATORY"/>
    <property type="match status" value="1"/>
</dbReference>
<dbReference type="Gene3D" id="3.40.50.2300">
    <property type="match status" value="1"/>
</dbReference>
<evidence type="ECO:0000256" key="4">
    <source>
        <dbReference type="ARBA" id="ARBA00022553"/>
    </source>
</evidence>
<dbReference type="Pfam" id="PF08447">
    <property type="entry name" value="PAS_3"/>
    <property type="match status" value="1"/>
</dbReference>
<feature type="domain" description="PAC" evidence="17">
    <location>
        <begin position="594"/>
        <end position="645"/>
    </location>
</feature>
<dbReference type="Gene3D" id="3.30.565.10">
    <property type="entry name" value="Histidine kinase-like ATPase, C-terminal domain"/>
    <property type="match status" value="1"/>
</dbReference>
<dbReference type="GO" id="GO:0000155">
    <property type="term" value="F:phosphorelay sensor kinase activity"/>
    <property type="evidence" value="ECO:0007669"/>
    <property type="project" value="InterPro"/>
</dbReference>
<dbReference type="InterPro" id="IPR001610">
    <property type="entry name" value="PAC"/>
</dbReference>
<dbReference type="SMART" id="SM00388">
    <property type="entry name" value="HisKA"/>
    <property type="match status" value="1"/>
</dbReference>
<evidence type="ECO:0000256" key="8">
    <source>
        <dbReference type="ARBA" id="ARBA00022840"/>
    </source>
</evidence>
<evidence type="ECO:0000256" key="1">
    <source>
        <dbReference type="ARBA" id="ARBA00000085"/>
    </source>
</evidence>
<reference evidence="19" key="1">
    <citation type="submission" date="2017-02" db="EMBL/GenBank/DDBJ databases">
        <authorList>
            <person name="Daims H."/>
        </authorList>
    </citation>
    <scope>NUCLEOTIDE SEQUENCE [LARGE SCALE GENOMIC DNA]</scope>
</reference>
<dbReference type="EMBL" id="FUKI01000145">
    <property type="protein sequence ID" value="SJM95295.1"/>
    <property type="molecule type" value="Genomic_DNA"/>
</dbReference>
<dbReference type="Pfam" id="PF00497">
    <property type="entry name" value="SBP_bac_3"/>
    <property type="match status" value="1"/>
</dbReference>
<comment type="catalytic activity">
    <reaction evidence="1">
        <text>ATP + protein L-histidine = ADP + protein N-phospho-L-histidine.</text>
        <dbReference type="EC" id="2.7.13.3"/>
    </reaction>
</comment>
<feature type="transmembrane region" description="Helical" evidence="14">
    <location>
        <begin position="478"/>
        <end position="499"/>
    </location>
</feature>
<name>A0A1R4HGE3_9GAMM</name>
<dbReference type="PROSITE" id="PS50109">
    <property type="entry name" value="HIS_KIN"/>
    <property type="match status" value="1"/>
</dbReference>
<dbReference type="SUPFAM" id="SSF55785">
    <property type="entry name" value="PYP-like sensor domain (PAS domain)"/>
    <property type="match status" value="1"/>
</dbReference>
<keyword evidence="11" id="KW-0131">Cell cycle</keyword>
<evidence type="ECO:0000259" key="16">
    <source>
        <dbReference type="PROSITE" id="PS50110"/>
    </source>
</evidence>
<dbReference type="SMART" id="SM00062">
    <property type="entry name" value="PBPb"/>
    <property type="match status" value="1"/>
</dbReference>